<dbReference type="eggNOG" id="COG0457">
    <property type="taxonomic scope" value="Bacteria"/>
</dbReference>
<dbReference type="InterPro" id="IPR011990">
    <property type="entry name" value="TPR-like_helical_dom_sf"/>
</dbReference>
<dbReference type="Pfam" id="PF12770">
    <property type="entry name" value="CHAT"/>
    <property type="match status" value="1"/>
</dbReference>
<organism evidence="5 6">
    <name type="scientific">Saprospira grandis (strain Lewin)</name>
    <dbReference type="NCBI Taxonomy" id="984262"/>
    <lineage>
        <taxon>Bacteria</taxon>
        <taxon>Pseudomonadati</taxon>
        <taxon>Bacteroidota</taxon>
        <taxon>Saprospiria</taxon>
        <taxon>Saprospirales</taxon>
        <taxon>Saprospiraceae</taxon>
        <taxon>Saprospira</taxon>
    </lineage>
</organism>
<dbReference type="OrthoDB" id="9771112at2"/>
<gene>
    <name evidence="5" type="ordered locus">SGRA_1984</name>
</gene>
<dbReference type="InterPro" id="IPR019734">
    <property type="entry name" value="TPR_rpt"/>
</dbReference>
<dbReference type="eggNOG" id="COG4995">
    <property type="taxonomic scope" value="Bacteria"/>
</dbReference>
<dbReference type="PROSITE" id="PS50005">
    <property type="entry name" value="TPR"/>
    <property type="match status" value="1"/>
</dbReference>
<keyword evidence="6" id="KW-1185">Reference proteome</keyword>
<accession>H6L277</accession>
<dbReference type="InterPro" id="IPR024983">
    <property type="entry name" value="CHAT_dom"/>
</dbReference>
<reference evidence="5 6" key="1">
    <citation type="journal article" date="2012" name="Stand. Genomic Sci.">
        <title>Complete genome sequencing and analysis of Saprospira grandis str. Lewin, a predatory marine bacterium.</title>
        <authorList>
            <person name="Saw J.H."/>
            <person name="Yuryev A."/>
            <person name="Kanbe M."/>
            <person name="Hou S."/>
            <person name="Young A.G."/>
            <person name="Aizawa S."/>
            <person name="Alam M."/>
        </authorList>
    </citation>
    <scope>NUCLEOTIDE SEQUENCE [LARGE SCALE GENOMIC DNA]</scope>
    <source>
        <strain evidence="5 6">Lewin</strain>
    </source>
</reference>
<feature type="signal peptide" evidence="3">
    <location>
        <begin position="1"/>
        <end position="22"/>
    </location>
</feature>
<keyword evidence="1" id="KW-0802">TPR repeat</keyword>
<protein>
    <submittedName>
        <fullName evidence="5">TPR repeat-containing protein</fullName>
    </submittedName>
</protein>
<dbReference type="Gene3D" id="1.25.40.10">
    <property type="entry name" value="Tetratricopeptide repeat domain"/>
    <property type="match status" value="3"/>
</dbReference>
<evidence type="ECO:0000256" key="1">
    <source>
        <dbReference type="PROSITE-ProRule" id="PRU00339"/>
    </source>
</evidence>
<dbReference type="AlphaFoldDB" id="H6L277"/>
<dbReference type="STRING" id="984262.SGRA_1984"/>
<feature type="repeat" description="TPR" evidence="1">
    <location>
        <begin position="295"/>
        <end position="328"/>
    </location>
</feature>
<dbReference type="PANTHER" id="PTHR10098">
    <property type="entry name" value="RAPSYN-RELATED"/>
    <property type="match status" value="1"/>
</dbReference>
<dbReference type="RefSeq" id="WP_015692338.1">
    <property type="nucleotide sequence ID" value="NC_016940.1"/>
</dbReference>
<evidence type="ECO:0000256" key="3">
    <source>
        <dbReference type="SAM" id="SignalP"/>
    </source>
</evidence>
<evidence type="ECO:0000313" key="6">
    <source>
        <dbReference type="Proteomes" id="UP000007519"/>
    </source>
</evidence>
<proteinExistence type="predicted"/>
<evidence type="ECO:0000313" key="5">
    <source>
        <dbReference type="EMBL" id="AFC24715.1"/>
    </source>
</evidence>
<dbReference type="SMART" id="SM00028">
    <property type="entry name" value="TPR"/>
    <property type="match status" value="8"/>
</dbReference>
<dbReference type="Proteomes" id="UP000007519">
    <property type="component" value="Chromosome"/>
</dbReference>
<feature type="chain" id="PRO_5003603967" evidence="3">
    <location>
        <begin position="23"/>
        <end position="1153"/>
    </location>
</feature>
<feature type="transmembrane region" description="Helical" evidence="2">
    <location>
        <begin position="1106"/>
        <end position="1130"/>
    </location>
</feature>
<dbReference type="EMBL" id="CP002831">
    <property type="protein sequence ID" value="AFC24715.1"/>
    <property type="molecule type" value="Genomic_DNA"/>
</dbReference>
<sequence>MPLVRFLLLLGCLGCLLPFGQAQNTGSKARALEYVEKAKALYAEAQYEASVQEFQFAAAIYRRLKDVEGYGRCYNGVGNNYIELTRYQEADNEFKRGLALFDDLARSDSSLQVDSLIIADGYEGLGRYRMNAEVDFWKALALHQKALALRLKWNAPREELAQSYYFIGRCYGQLNKQAQDSSSLLDPLSMEADYLDQALNSLSKETYLTADIYEALGEHYYYRKQDYPKGFDYHQKALAVRQKLFGEKHPKIASSYLQLAVYYRLTNRFEEEEAALEKALKIQLKTLNKVHKDIGRSYYLLGQRNFYSGDYDQALNYYERSLRIYLELVGSKSVEVAQLYKAIAKAQRGLGNSREEYIHLKKSLGLERQIYGPEHPNLGHIYIELGEYFKAKSKPDSLLFYYQKAAKLWEQQLSGNDYRLAQAYDRLAEAYRFIRDAKQEYYYLNEALKKKISIRDGGAANYAKSGFGQEQEVALLFDASEEKEDDEVIGGSLFDSYLNLASFYERKRDYKLALIYVQNALTAVCKELPEDKVDIYQNPDLGCLMHNIDWLPALAQKGHLLLELHRANKAPKEIQAAESTYALALNLVDSLRINFSSDGSKQQLTKRSISVYEGAIEVAHLRYQESKNPSYLYQAFEIMERSKSFVLLQALQGVAARSFSDVPSELLTQEESLRRKLAYYSDYRHRNMSRAEEFDEAYFQSRKSYDSLVQYIEQNYPKYYQLKYESPTVSLPELQKEILEPQDLLLEYFIGDHYLYVFKITKDFPSFYQLPLPQDFDQNLQDLRQALTDYQMIGKDHKKAYENYVLSAHAFYKSYVMPFIQGSSEQLDRLIVIPDGALSYIPFEVLLQEPANLNKVDYKSLAYLIRRYQLNYSYSASLLVQNIRAKRLENNRQCLGFAPAYPLGDPLIGEHKELPWAEEELKAIQSYFSGKYFMKQEADKEHFYEYASNYGLIHLAMHGVVDIRHPHKSLLLFARDSGEIDNLDAGRLYAYEIHNLDLKADLVVLSACETGFGKVVRGEGVLSLARAFMYAGVPSVVTTLWKVNDYTSAALMARFYENLANGMSKPAALQKAKLDYLNQSDHISGHPAFWGSFISIGNPAPLDYGWSWSSILLLLLGLSLALGATGFLLYRRQQKKPMAWLSSLIERWQKWRS</sequence>
<keyword evidence="2" id="KW-0812">Transmembrane</keyword>
<keyword evidence="2" id="KW-1133">Transmembrane helix</keyword>
<name>H6L277_SAPGL</name>
<keyword evidence="2" id="KW-0472">Membrane</keyword>
<evidence type="ECO:0000256" key="2">
    <source>
        <dbReference type="SAM" id="Phobius"/>
    </source>
</evidence>
<feature type="domain" description="CHAT" evidence="4">
    <location>
        <begin position="811"/>
        <end position="1098"/>
    </location>
</feature>
<dbReference type="Pfam" id="PF13424">
    <property type="entry name" value="TPR_12"/>
    <property type="match status" value="2"/>
</dbReference>
<dbReference type="KEGG" id="sgn:SGRA_1984"/>
<evidence type="ECO:0000259" key="4">
    <source>
        <dbReference type="Pfam" id="PF12770"/>
    </source>
</evidence>
<keyword evidence="3" id="KW-0732">Signal</keyword>
<dbReference type="HOGENOM" id="CLU_002404_2_0_10"/>
<dbReference type="PANTHER" id="PTHR10098:SF108">
    <property type="entry name" value="TETRATRICOPEPTIDE REPEAT PROTEIN 28"/>
    <property type="match status" value="1"/>
</dbReference>
<dbReference type="SUPFAM" id="SSF48452">
    <property type="entry name" value="TPR-like"/>
    <property type="match status" value="3"/>
</dbReference>